<dbReference type="Gene3D" id="3.40.50.300">
    <property type="entry name" value="P-loop containing nucleotide triphosphate hydrolases"/>
    <property type="match status" value="1"/>
</dbReference>
<protein>
    <recommendedName>
        <fullName evidence="3">Tetratricopeptide repeat protein</fullName>
    </recommendedName>
</protein>
<proteinExistence type="predicted"/>
<dbReference type="EMBL" id="BSTJ01000003">
    <property type="protein sequence ID" value="GLY74400.1"/>
    <property type="molecule type" value="Genomic_DNA"/>
</dbReference>
<accession>A0A9W6RGU8</accession>
<comment type="caution">
    <text evidence="1">The sequence shown here is derived from an EMBL/GenBank/DDBJ whole genome shotgun (WGS) entry which is preliminary data.</text>
</comment>
<dbReference type="InterPro" id="IPR027417">
    <property type="entry name" value="P-loop_NTPase"/>
</dbReference>
<dbReference type="PANTHER" id="PTHR19959">
    <property type="entry name" value="KINESIN LIGHT CHAIN"/>
    <property type="match status" value="1"/>
</dbReference>
<dbReference type="Pfam" id="PF13424">
    <property type="entry name" value="TPR_12"/>
    <property type="match status" value="1"/>
</dbReference>
<dbReference type="InterPro" id="IPR011990">
    <property type="entry name" value="TPR-like_helical_dom_sf"/>
</dbReference>
<evidence type="ECO:0000313" key="1">
    <source>
        <dbReference type="EMBL" id="GLY74400.1"/>
    </source>
</evidence>
<dbReference type="InterPro" id="IPR019734">
    <property type="entry name" value="TPR_rpt"/>
</dbReference>
<organism evidence="1 2">
    <name type="scientific">Actinoallomurus iriomotensis</name>
    <dbReference type="NCBI Taxonomy" id="478107"/>
    <lineage>
        <taxon>Bacteria</taxon>
        <taxon>Bacillati</taxon>
        <taxon>Actinomycetota</taxon>
        <taxon>Actinomycetes</taxon>
        <taxon>Streptosporangiales</taxon>
        <taxon>Thermomonosporaceae</taxon>
        <taxon>Actinoallomurus</taxon>
    </lineage>
</organism>
<dbReference type="SMART" id="SM00028">
    <property type="entry name" value="TPR"/>
    <property type="match status" value="8"/>
</dbReference>
<dbReference type="SUPFAM" id="SSF48452">
    <property type="entry name" value="TPR-like"/>
    <property type="match status" value="2"/>
</dbReference>
<name>A0A9W6RGU8_9ACTN</name>
<dbReference type="SUPFAM" id="SSF52540">
    <property type="entry name" value="P-loop containing nucleoside triphosphate hydrolases"/>
    <property type="match status" value="1"/>
</dbReference>
<dbReference type="Pfam" id="PF13374">
    <property type="entry name" value="TPR_10"/>
    <property type="match status" value="6"/>
</dbReference>
<dbReference type="PANTHER" id="PTHR19959:SF119">
    <property type="entry name" value="FUNGAL LIPASE-LIKE DOMAIN-CONTAINING PROTEIN"/>
    <property type="match status" value="1"/>
</dbReference>
<dbReference type="AlphaFoldDB" id="A0A9W6RGU8"/>
<sequence length="900" mass="96073">MVVGSGMAGLGALAATWLGDHHVTWLGGVVGAVSGGFAPTVFDWMKDQAGKLQARASVGELAADEGPAGLLDPRRAVVDFVGREGELAELIAWCGDDSAGPVRLVTGPGGVGKSRLAVQLCARMAEVGWSCVRVGDGGETGAVSAFGGGRPLLLMVDYAETRVGLAGLLRQVAAAAEVPVRVLLLARSAGEWWDRLGEGEPRVRKLLADAYPGESLASAVAEGLSDEQIVALAVPQFARALGVRPPERVRVATGAGRARILDLHAAALVAVLNARDGDGTAEVLVDVAEVLDELLGHEERFWQGSAVRGGLLEGPAGMTVATLRQIVAAGALLGAASRDEAMDLLERVPGAVVSLKVAGWLRELYPPHADPGAGAEWLGSLQPDRLAEHHVVAQLSTSTELAEACLEGLDDRQARRALTLLGRASVDQPAAAPLLERVLPLLERVVADLTSDLDTLTAIADAIPYPTILLAEANVAITRRILGLLPAEAVPLHGRWLTRLGVALSQVGRPAEALPVTEEAVAIRRELAAAYPDRYRPDLARSLSNLGVGFSELGRPAEALTVAEEAVTIYRELAAAYPDRYRPDLARFLSNLGVRFSELGRPAEARPVSEEAVAILRELAAAYPDRYRPDLADALSNVGVRFSELGRPAEALTVAEETVTIYRELAAAYPDRYRPDLADALSNVGIWFSELGRPIEALTVAEEAVTIYRELAAAYPDRYRPDLADALNNLGIWFSELGRPAEALPVAEEAVAIRRELAAIYPDRYRPKLAQSLNNLGISFSKLGRSAEALPVAEEAVAIRRELAAIYPDRYRPDLAQSLNNLGISFSELGRSAEALPVAEEALAIRRELAAIYPDRYRPDLTRSFEVLIQVLEELGRPGDAEHVRGELDRLKPTGDIPES</sequence>
<gene>
    <name evidence="1" type="ORF">Airi01_026670</name>
</gene>
<evidence type="ECO:0000313" key="2">
    <source>
        <dbReference type="Proteomes" id="UP001165135"/>
    </source>
</evidence>
<dbReference type="Proteomes" id="UP001165135">
    <property type="component" value="Unassembled WGS sequence"/>
</dbReference>
<reference evidence="1" key="1">
    <citation type="submission" date="2023-03" db="EMBL/GenBank/DDBJ databases">
        <title>Actinoallomurus iriomotensis NBRC 103681.</title>
        <authorList>
            <person name="Ichikawa N."/>
            <person name="Sato H."/>
            <person name="Tonouchi N."/>
        </authorList>
    </citation>
    <scope>NUCLEOTIDE SEQUENCE</scope>
    <source>
        <strain evidence="1">NBRC 103681</strain>
    </source>
</reference>
<evidence type="ECO:0008006" key="3">
    <source>
        <dbReference type="Google" id="ProtNLM"/>
    </source>
</evidence>
<dbReference type="Gene3D" id="1.25.40.10">
    <property type="entry name" value="Tetratricopeptide repeat domain"/>
    <property type="match status" value="3"/>
</dbReference>